<feature type="compositionally biased region" description="Polar residues" evidence="3">
    <location>
        <begin position="684"/>
        <end position="698"/>
    </location>
</feature>
<dbReference type="PANTHER" id="PTHR46200:SF1">
    <property type="entry name" value="GATOR COMPLEX PROTEIN WDR24"/>
    <property type="match status" value="1"/>
</dbReference>
<sequence>MRSCWERILSDSSSTLPPEHKASVGHGGHRIDAGKNLWKGHTVKIDNATTDVVWGRANFDQKILTSARSGALIMWDIGKSGASKFDGDLRVWDLRDMAKSITRIHHPTSVRAVSFSPDSHNPVQAVVGLDNGSIYRFLGYSWDLKMAQRGQLDRIPVAHSGPILSLDWCAGSNIPSQGAISSTFSGMTSVFAESTATGTTGNSGSSRGWVVSGGLDRMVKAWDMTTPGNLSHISYVPAYTLSVSFPVRRVLWRPGYECEVAVVSNWESGIGSNQDLSASGSENGAVAEGENDVVAPVPTRVGGDTGDAVEIWDVRRGYIAKWAVGGSAVEGGVTDIAFADSHALWAQHSSGTFSQLDLRHSTRPLDLIPRVAVTWDATGTLAFVSDKRLRWEVPYDDIDPAKIPVLTERSERPKALGDGSYKSTSQNFGTYGYDHSPEDLDAFEKLARGRVQAAQTWMLLQSLLIPPTPTPSPSRPPSPALSPLPMISPALPHSASAPAAVPSEQSRTFAASCNPATAPIFVGLTFTSLCGAYTCISINGYLKPAYCFFSIPSFLHLHPSVVWCKLHPTQVTCSVIPTSVNFVSIADASQRECWVTWSVGDGALDDSDSSNSSKGGGSGSDDGHHIAETADRPPGLILSPTAISFHRLSTGTPNPSPLSRVAGQHVLTEDEREDEKDDEGDSPSPASTDTGSNSSNEEGSARLISSRKSYSVQRSKSRSQTRSRKGSMIRAKARSRSTTLAVPIPVSTQPRGHHALVKQGSASSMRTVTAEDTSFRENEHEHRGAIEEVRERMSFRGGAFVEGSSGARGHRGASIAAGSLLSTSSIRGRQNANNNTKRTKQTEEIREQERRLTQAAWAAVRALLEWYAEEGDMQMCALMALVAQEELAVSKQRLVMFVEGYIASDDSFLDLLPFGKYSKQHASPSHLPVRAMLFQCPVCSHGGHQECYRRYHAEQPMLEVHMPPSPSLSEIGLRGRSLSRSGTEMAEDEGSNSTDGKFEASGLPTPATLAQTRRLMGHPCAAGCGHYCWMANERVEEVL</sequence>
<dbReference type="EMBL" id="KI925455">
    <property type="protein sequence ID" value="ETW85124.1"/>
    <property type="molecule type" value="Genomic_DNA"/>
</dbReference>
<feature type="compositionally biased region" description="Basic and acidic residues" evidence="3">
    <location>
        <begin position="621"/>
        <end position="631"/>
    </location>
</feature>
<dbReference type="STRING" id="747525.W4KHD0"/>
<organism evidence="4 5">
    <name type="scientific">Heterobasidion irregulare (strain TC 32-1)</name>
    <dbReference type="NCBI Taxonomy" id="747525"/>
    <lineage>
        <taxon>Eukaryota</taxon>
        <taxon>Fungi</taxon>
        <taxon>Dikarya</taxon>
        <taxon>Basidiomycota</taxon>
        <taxon>Agaricomycotina</taxon>
        <taxon>Agaricomycetes</taxon>
        <taxon>Russulales</taxon>
        <taxon>Bondarzewiaceae</taxon>
        <taxon>Heterobasidion</taxon>
        <taxon>Heterobasidion annosum species complex</taxon>
    </lineage>
</organism>
<keyword evidence="2" id="KW-0677">Repeat</keyword>
<feature type="compositionally biased region" description="Basic residues" evidence="3">
    <location>
        <begin position="715"/>
        <end position="735"/>
    </location>
</feature>
<feature type="region of interest" description="Disordered" evidence="3">
    <location>
        <begin position="605"/>
        <end position="635"/>
    </location>
</feature>
<dbReference type="SMART" id="SM00320">
    <property type="entry name" value="WD40"/>
    <property type="match status" value="3"/>
</dbReference>
<feature type="compositionally biased region" description="Acidic residues" evidence="3">
    <location>
        <begin position="670"/>
        <end position="681"/>
    </location>
</feature>
<dbReference type="GO" id="GO:0005774">
    <property type="term" value="C:vacuolar membrane"/>
    <property type="evidence" value="ECO:0007669"/>
    <property type="project" value="TreeGrafter"/>
</dbReference>
<protein>
    <recommendedName>
        <fullName evidence="6">WD40 repeat-like protein</fullName>
    </recommendedName>
</protein>
<evidence type="ECO:0000256" key="2">
    <source>
        <dbReference type="ARBA" id="ARBA00022737"/>
    </source>
</evidence>
<gene>
    <name evidence="4" type="ORF">HETIRDRAFT_424556</name>
</gene>
<dbReference type="KEGG" id="hir:HETIRDRAFT_424556"/>
<dbReference type="Proteomes" id="UP000030671">
    <property type="component" value="Unassembled WGS sequence"/>
</dbReference>
<proteinExistence type="predicted"/>
<dbReference type="InterPro" id="IPR001680">
    <property type="entry name" value="WD40_rpt"/>
</dbReference>
<accession>W4KHD0</accession>
<dbReference type="GO" id="GO:0061700">
    <property type="term" value="C:GATOR2 complex"/>
    <property type="evidence" value="ECO:0007669"/>
    <property type="project" value="TreeGrafter"/>
</dbReference>
<dbReference type="InterPro" id="IPR036322">
    <property type="entry name" value="WD40_repeat_dom_sf"/>
</dbReference>
<dbReference type="GO" id="GO:1904263">
    <property type="term" value="P:positive regulation of TORC1 signaling"/>
    <property type="evidence" value="ECO:0007669"/>
    <property type="project" value="TreeGrafter"/>
</dbReference>
<dbReference type="InParanoid" id="W4KHD0"/>
<feature type="region of interest" description="Disordered" evidence="3">
    <location>
        <begin position="666"/>
        <end position="782"/>
    </location>
</feature>
<dbReference type="AlphaFoldDB" id="W4KHD0"/>
<reference evidence="4 5" key="1">
    <citation type="journal article" date="2012" name="New Phytol.">
        <title>Insight into trade-off between wood decay and parasitism from the genome of a fungal forest pathogen.</title>
        <authorList>
            <person name="Olson A."/>
            <person name="Aerts A."/>
            <person name="Asiegbu F."/>
            <person name="Belbahri L."/>
            <person name="Bouzid O."/>
            <person name="Broberg A."/>
            <person name="Canback B."/>
            <person name="Coutinho P.M."/>
            <person name="Cullen D."/>
            <person name="Dalman K."/>
            <person name="Deflorio G."/>
            <person name="van Diepen L.T."/>
            <person name="Dunand C."/>
            <person name="Duplessis S."/>
            <person name="Durling M."/>
            <person name="Gonthier P."/>
            <person name="Grimwood J."/>
            <person name="Fossdal C.G."/>
            <person name="Hansson D."/>
            <person name="Henrissat B."/>
            <person name="Hietala A."/>
            <person name="Himmelstrand K."/>
            <person name="Hoffmeister D."/>
            <person name="Hogberg N."/>
            <person name="James T.Y."/>
            <person name="Karlsson M."/>
            <person name="Kohler A."/>
            <person name="Kues U."/>
            <person name="Lee Y.H."/>
            <person name="Lin Y.C."/>
            <person name="Lind M."/>
            <person name="Lindquist E."/>
            <person name="Lombard V."/>
            <person name="Lucas S."/>
            <person name="Lunden K."/>
            <person name="Morin E."/>
            <person name="Murat C."/>
            <person name="Park J."/>
            <person name="Raffaello T."/>
            <person name="Rouze P."/>
            <person name="Salamov A."/>
            <person name="Schmutz J."/>
            <person name="Solheim H."/>
            <person name="Stahlberg J."/>
            <person name="Velez H."/>
            <person name="de Vries R.P."/>
            <person name="Wiebenga A."/>
            <person name="Woodward S."/>
            <person name="Yakovlev I."/>
            <person name="Garbelotto M."/>
            <person name="Martin F."/>
            <person name="Grigoriev I.V."/>
            <person name="Stenlid J."/>
        </authorList>
    </citation>
    <scope>NUCLEOTIDE SEQUENCE [LARGE SCALE GENOMIC DNA]</scope>
    <source>
        <strain evidence="4 5">TC 32-1</strain>
    </source>
</reference>
<keyword evidence="1" id="KW-0853">WD repeat</keyword>
<dbReference type="GO" id="GO:0005829">
    <property type="term" value="C:cytosol"/>
    <property type="evidence" value="ECO:0007669"/>
    <property type="project" value="TreeGrafter"/>
</dbReference>
<evidence type="ECO:0000313" key="5">
    <source>
        <dbReference type="Proteomes" id="UP000030671"/>
    </source>
</evidence>
<feature type="compositionally biased region" description="Polar residues" evidence="3">
    <location>
        <begin position="760"/>
        <end position="772"/>
    </location>
</feature>
<evidence type="ECO:0000256" key="3">
    <source>
        <dbReference type="SAM" id="MobiDB-lite"/>
    </source>
</evidence>
<feature type="region of interest" description="Disordered" evidence="3">
    <location>
        <begin position="824"/>
        <end position="847"/>
    </location>
</feature>
<evidence type="ECO:0000256" key="1">
    <source>
        <dbReference type="ARBA" id="ARBA00022574"/>
    </source>
</evidence>
<feature type="compositionally biased region" description="Polar residues" evidence="3">
    <location>
        <begin position="824"/>
        <end position="836"/>
    </location>
</feature>
<dbReference type="InterPro" id="IPR037590">
    <property type="entry name" value="WDR24"/>
</dbReference>
<evidence type="ECO:0008006" key="6">
    <source>
        <dbReference type="Google" id="ProtNLM"/>
    </source>
</evidence>
<feature type="compositionally biased region" description="Polar residues" evidence="3">
    <location>
        <begin position="736"/>
        <end position="750"/>
    </location>
</feature>
<feature type="region of interest" description="Disordered" evidence="3">
    <location>
        <begin position="962"/>
        <end position="1003"/>
    </location>
</feature>
<dbReference type="OrthoDB" id="60955at2759"/>
<dbReference type="Gene3D" id="2.130.10.10">
    <property type="entry name" value="YVTN repeat-like/Quinoprotein amine dehydrogenase"/>
    <property type="match status" value="1"/>
</dbReference>
<feature type="region of interest" description="Disordered" evidence="3">
    <location>
        <begin position="275"/>
        <end position="300"/>
    </location>
</feature>
<dbReference type="HOGENOM" id="CLU_007954_0_0_1"/>
<dbReference type="GO" id="GO:0016239">
    <property type="term" value="P:positive regulation of macroautophagy"/>
    <property type="evidence" value="ECO:0007669"/>
    <property type="project" value="TreeGrafter"/>
</dbReference>
<name>W4KHD0_HETIT</name>
<dbReference type="RefSeq" id="XP_009542008.1">
    <property type="nucleotide sequence ID" value="XM_009543713.1"/>
</dbReference>
<evidence type="ECO:0000313" key="4">
    <source>
        <dbReference type="EMBL" id="ETW85124.1"/>
    </source>
</evidence>
<dbReference type="eggNOG" id="KOG0269">
    <property type="taxonomic scope" value="Eukaryota"/>
</dbReference>
<feature type="compositionally biased region" description="Basic and acidic residues" evidence="3">
    <location>
        <begin position="773"/>
        <end position="782"/>
    </location>
</feature>
<dbReference type="InterPro" id="IPR015943">
    <property type="entry name" value="WD40/YVTN_repeat-like_dom_sf"/>
</dbReference>
<keyword evidence="5" id="KW-1185">Reference proteome</keyword>
<dbReference type="GeneID" id="20673981"/>
<dbReference type="SUPFAM" id="SSF50978">
    <property type="entry name" value="WD40 repeat-like"/>
    <property type="match status" value="1"/>
</dbReference>
<dbReference type="PANTHER" id="PTHR46200">
    <property type="entry name" value="GATOR COMPLEX PROTEIN WDR24"/>
    <property type="match status" value="1"/>
</dbReference>